<keyword evidence="2" id="KW-0805">Transcription regulation</keyword>
<dbReference type="InterPro" id="IPR000551">
    <property type="entry name" value="MerR-type_HTH_dom"/>
</dbReference>
<keyword evidence="7" id="KW-1185">Reference proteome</keyword>
<organism evidence="6 7">
    <name type="scientific">Croceibacterium selenioxidans</name>
    <dbReference type="NCBI Taxonomy" id="2838833"/>
    <lineage>
        <taxon>Bacteria</taxon>
        <taxon>Pseudomonadati</taxon>
        <taxon>Pseudomonadota</taxon>
        <taxon>Alphaproteobacteria</taxon>
        <taxon>Sphingomonadales</taxon>
        <taxon>Erythrobacteraceae</taxon>
        <taxon>Croceibacterium</taxon>
    </lineage>
</organism>
<dbReference type="PANTHER" id="PTHR30204:SF69">
    <property type="entry name" value="MERR-FAMILY TRANSCRIPTIONAL REGULATOR"/>
    <property type="match status" value="1"/>
</dbReference>
<gene>
    <name evidence="6" type="ORF">KK137_00165</name>
</gene>
<evidence type="ECO:0000313" key="7">
    <source>
        <dbReference type="Proteomes" id="UP000811255"/>
    </source>
</evidence>
<keyword evidence="4" id="KW-0804">Transcription</keyword>
<dbReference type="EMBL" id="JAHFVK010000001">
    <property type="protein sequence ID" value="MBT2132732.1"/>
    <property type="molecule type" value="Genomic_DNA"/>
</dbReference>
<protein>
    <submittedName>
        <fullName evidence="6">MerR family transcriptional regulator</fullName>
    </submittedName>
</protein>
<dbReference type="RefSeq" id="WP_214533799.1">
    <property type="nucleotide sequence ID" value="NZ_JAHFVK010000001.1"/>
</dbReference>
<dbReference type="PRINTS" id="PR00040">
    <property type="entry name" value="HTHMERR"/>
</dbReference>
<dbReference type="Gene3D" id="1.10.1660.10">
    <property type="match status" value="1"/>
</dbReference>
<dbReference type="CDD" id="cd01282">
    <property type="entry name" value="HTH_MerR-like_sg3"/>
    <property type="match status" value="1"/>
</dbReference>
<dbReference type="InterPro" id="IPR047057">
    <property type="entry name" value="MerR_fam"/>
</dbReference>
<proteinExistence type="predicted"/>
<evidence type="ECO:0000256" key="4">
    <source>
        <dbReference type="ARBA" id="ARBA00023163"/>
    </source>
</evidence>
<sequence length="123" mass="13931">MRIGELSTRTGVSVRMLRYYEAQGILTPTRTQNGYRDYGPAEEEIIRQVQHLGEAGMTLPVIRQFLPCSLERLAAYESCDELKLLLREQIERVDERLNNLALSRQTLSALLATFEASSPEVAC</sequence>
<evidence type="ECO:0000256" key="3">
    <source>
        <dbReference type="ARBA" id="ARBA00023125"/>
    </source>
</evidence>
<evidence type="ECO:0000259" key="5">
    <source>
        <dbReference type="PROSITE" id="PS50937"/>
    </source>
</evidence>
<keyword evidence="1" id="KW-0678">Repressor</keyword>
<dbReference type="SUPFAM" id="SSF46955">
    <property type="entry name" value="Putative DNA-binding domain"/>
    <property type="match status" value="1"/>
</dbReference>
<dbReference type="PROSITE" id="PS00552">
    <property type="entry name" value="HTH_MERR_1"/>
    <property type="match status" value="1"/>
</dbReference>
<dbReference type="Proteomes" id="UP000811255">
    <property type="component" value="Unassembled WGS sequence"/>
</dbReference>
<comment type="caution">
    <text evidence="6">The sequence shown here is derived from an EMBL/GenBank/DDBJ whole genome shotgun (WGS) entry which is preliminary data.</text>
</comment>
<dbReference type="InterPro" id="IPR009061">
    <property type="entry name" value="DNA-bd_dom_put_sf"/>
</dbReference>
<name>A0ABS5W0W3_9SPHN</name>
<dbReference type="Pfam" id="PF13411">
    <property type="entry name" value="MerR_1"/>
    <property type="match status" value="1"/>
</dbReference>
<dbReference type="PROSITE" id="PS50937">
    <property type="entry name" value="HTH_MERR_2"/>
    <property type="match status" value="1"/>
</dbReference>
<reference evidence="6 7" key="1">
    <citation type="submission" date="2021-05" db="EMBL/GenBank/DDBJ databases">
        <title>Croceibacterium sp. LX-88 genome sequence.</title>
        <authorList>
            <person name="Luo X."/>
        </authorList>
    </citation>
    <scope>NUCLEOTIDE SEQUENCE [LARGE SCALE GENOMIC DNA]</scope>
    <source>
        <strain evidence="6 7">LX-88</strain>
    </source>
</reference>
<accession>A0ABS5W0W3</accession>
<dbReference type="SMART" id="SM00422">
    <property type="entry name" value="HTH_MERR"/>
    <property type="match status" value="1"/>
</dbReference>
<evidence type="ECO:0000256" key="2">
    <source>
        <dbReference type="ARBA" id="ARBA00023015"/>
    </source>
</evidence>
<evidence type="ECO:0000256" key="1">
    <source>
        <dbReference type="ARBA" id="ARBA00022491"/>
    </source>
</evidence>
<evidence type="ECO:0000313" key="6">
    <source>
        <dbReference type="EMBL" id="MBT2132732.1"/>
    </source>
</evidence>
<dbReference type="PANTHER" id="PTHR30204">
    <property type="entry name" value="REDOX-CYCLING DRUG-SENSING TRANSCRIPTIONAL ACTIVATOR SOXR"/>
    <property type="match status" value="1"/>
</dbReference>
<feature type="domain" description="HTH merR-type" evidence="5">
    <location>
        <begin position="1"/>
        <end position="68"/>
    </location>
</feature>
<keyword evidence="3" id="KW-0238">DNA-binding</keyword>